<dbReference type="PANTHER" id="PTHR43280">
    <property type="entry name" value="ARAC-FAMILY TRANSCRIPTIONAL REGULATOR"/>
    <property type="match status" value="1"/>
</dbReference>
<keyword evidence="1" id="KW-0805">Transcription regulation</keyword>
<evidence type="ECO:0000256" key="2">
    <source>
        <dbReference type="ARBA" id="ARBA00023125"/>
    </source>
</evidence>
<accession>A0A5B8W2B2</accession>
<dbReference type="SMART" id="SM00342">
    <property type="entry name" value="HTH_ARAC"/>
    <property type="match status" value="1"/>
</dbReference>
<sequence>MEFKHFFPSDILKPYVRHYYIFESDSDAEFEDTVFPSGDMEVIFNLGSGTWESSVDDKFLKTPPIELWGQITKPLAIRSKGRHTMLGIKFFTHSAAYFFNDEIGIFNDQITDFADVVGNPAKTLHARLLETTDQLKRITLIENFLVQRLMDSEKRASGIDRVAHILSSIKKEPAENNLGNIASKYGITPRYLHKLIYRHTGLSPSSFNKIIRFQYSLKLITKNEQPFTTIAYDSGYFDQSHFIRDFKSFTGFTPSAYLQNITPVNQLLQQ</sequence>
<name>A0A5B8W2B2_9SPHI</name>
<dbReference type="Proteomes" id="UP000321362">
    <property type="component" value="Chromosome"/>
</dbReference>
<dbReference type="InterPro" id="IPR046532">
    <property type="entry name" value="DUF6597"/>
</dbReference>
<evidence type="ECO:0000313" key="5">
    <source>
        <dbReference type="EMBL" id="QEC78200.1"/>
    </source>
</evidence>
<evidence type="ECO:0000256" key="1">
    <source>
        <dbReference type="ARBA" id="ARBA00023015"/>
    </source>
</evidence>
<evidence type="ECO:0000256" key="3">
    <source>
        <dbReference type="ARBA" id="ARBA00023163"/>
    </source>
</evidence>
<feature type="domain" description="HTH araC/xylS-type" evidence="4">
    <location>
        <begin position="160"/>
        <end position="260"/>
    </location>
</feature>
<organism evidence="5 6">
    <name type="scientific">Mucilaginibacter ginsenosidivorax</name>
    <dbReference type="NCBI Taxonomy" id="862126"/>
    <lineage>
        <taxon>Bacteria</taxon>
        <taxon>Pseudomonadati</taxon>
        <taxon>Bacteroidota</taxon>
        <taxon>Sphingobacteriia</taxon>
        <taxon>Sphingobacteriales</taxon>
        <taxon>Sphingobacteriaceae</taxon>
        <taxon>Mucilaginibacter</taxon>
    </lineage>
</organism>
<dbReference type="KEGG" id="mgk:FSB76_20490"/>
<keyword evidence="3" id="KW-0804">Transcription</keyword>
<dbReference type="AlphaFoldDB" id="A0A5B8W2B2"/>
<dbReference type="GO" id="GO:0003700">
    <property type="term" value="F:DNA-binding transcription factor activity"/>
    <property type="evidence" value="ECO:0007669"/>
    <property type="project" value="InterPro"/>
</dbReference>
<dbReference type="PANTHER" id="PTHR43280:SF2">
    <property type="entry name" value="HTH-TYPE TRANSCRIPTIONAL REGULATOR EXSA"/>
    <property type="match status" value="1"/>
</dbReference>
<dbReference type="OrthoDB" id="323290at2"/>
<dbReference type="RefSeq" id="WP_147056616.1">
    <property type="nucleotide sequence ID" value="NZ_CP042437.1"/>
</dbReference>
<protein>
    <submittedName>
        <fullName evidence="5">Helix-turn-helix transcriptional regulator</fullName>
    </submittedName>
</protein>
<dbReference type="Pfam" id="PF20240">
    <property type="entry name" value="DUF6597"/>
    <property type="match status" value="1"/>
</dbReference>
<dbReference type="InterPro" id="IPR018060">
    <property type="entry name" value="HTH_AraC"/>
</dbReference>
<keyword evidence="2" id="KW-0238">DNA-binding</keyword>
<dbReference type="SUPFAM" id="SSF46689">
    <property type="entry name" value="Homeodomain-like"/>
    <property type="match status" value="1"/>
</dbReference>
<dbReference type="GO" id="GO:0043565">
    <property type="term" value="F:sequence-specific DNA binding"/>
    <property type="evidence" value="ECO:0007669"/>
    <property type="project" value="InterPro"/>
</dbReference>
<dbReference type="InterPro" id="IPR009057">
    <property type="entry name" value="Homeodomain-like_sf"/>
</dbReference>
<proteinExistence type="predicted"/>
<reference evidence="5 6" key="1">
    <citation type="journal article" date="2013" name="J. Microbiol.">
        <title>Mucilaginibacter ginsenosidivorax sp. nov., with ginsenoside converting activity isolated from sediment.</title>
        <authorList>
            <person name="Kim J.K."/>
            <person name="Choi T.E."/>
            <person name="Liu Q.M."/>
            <person name="Park H.Y."/>
            <person name="Yi T.H."/>
            <person name="Yoon M.H."/>
            <person name="Kim S.C."/>
            <person name="Im W.T."/>
        </authorList>
    </citation>
    <scope>NUCLEOTIDE SEQUENCE [LARGE SCALE GENOMIC DNA]</scope>
    <source>
        <strain evidence="5 6">KHI28</strain>
    </source>
</reference>
<evidence type="ECO:0000259" key="4">
    <source>
        <dbReference type="PROSITE" id="PS01124"/>
    </source>
</evidence>
<evidence type="ECO:0000313" key="6">
    <source>
        <dbReference type="Proteomes" id="UP000321362"/>
    </source>
</evidence>
<dbReference type="Pfam" id="PF12833">
    <property type="entry name" value="HTH_18"/>
    <property type="match status" value="1"/>
</dbReference>
<gene>
    <name evidence="5" type="ORF">FSB76_20490</name>
</gene>
<dbReference type="Gene3D" id="1.10.10.60">
    <property type="entry name" value="Homeodomain-like"/>
    <property type="match status" value="1"/>
</dbReference>
<dbReference type="PROSITE" id="PS01124">
    <property type="entry name" value="HTH_ARAC_FAMILY_2"/>
    <property type="match status" value="1"/>
</dbReference>
<keyword evidence="6" id="KW-1185">Reference proteome</keyword>
<dbReference type="EMBL" id="CP042437">
    <property type="protein sequence ID" value="QEC78200.1"/>
    <property type="molecule type" value="Genomic_DNA"/>
</dbReference>